<gene>
    <name evidence="1" type="ORF">GN244_ATG05141</name>
</gene>
<proteinExistence type="predicted"/>
<sequence>MDEGYFPDEGANEAGIPKRAKIDRARLFEEAFTDELRLEVGYFFVELDELMESVWRVYVDVKREKCTMVEATVVVKLVMDAASALTAQLQLKYPSLTAAKQLFNIVQNEAPESFRRVMLAINEKFLWDLKESQDNGDGVVPYIPDMFILEYLSVGMTSDAYFGL</sequence>
<evidence type="ECO:0000313" key="2">
    <source>
        <dbReference type="Proteomes" id="UP000602510"/>
    </source>
</evidence>
<keyword evidence="2" id="KW-1185">Reference proteome</keyword>
<reference evidence="1" key="1">
    <citation type="submission" date="2020-04" db="EMBL/GenBank/DDBJ databases">
        <title>Hybrid Assembly of Korean Phytophthora infestans isolates.</title>
        <authorList>
            <person name="Prokchorchik M."/>
            <person name="Lee Y."/>
            <person name="Seo J."/>
            <person name="Cho J.-H."/>
            <person name="Park Y.-E."/>
            <person name="Jang D.-C."/>
            <person name="Im J.-S."/>
            <person name="Choi J.-G."/>
            <person name="Park H.-J."/>
            <person name="Lee G.-B."/>
            <person name="Lee Y.-G."/>
            <person name="Hong S.-Y."/>
            <person name="Cho K."/>
            <person name="Sohn K.H."/>
        </authorList>
    </citation>
    <scope>NUCLEOTIDE SEQUENCE</scope>
    <source>
        <strain evidence="1">KR_1_A1</strain>
    </source>
</reference>
<name>A0A833WJ73_PHYIN</name>
<organism evidence="1 2">
    <name type="scientific">Phytophthora infestans</name>
    <name type="common">Potato late blight agent</name>
    <name type="synonym">Botrytis infestans</name>
    <dbReference type="NCBI Taxonomy" id="4787"/>
    <lineage>
        <taxon>Eukaryota</taxon>
        <taxon>Sar</taxon>
        <taxon>Stramenopiles</taxon>
        <taxon>Oomycota</taxon>
        <taxon>Peronosporomycetes</taxon>
        <taxon>Peronosporales</taxon>
        <taxon>Peronosporaceae</taxon>
        <taxon>Phytophthora</taxon>
    </lineage>
</organism>
<evidence type="ECO:0000313" key="1">
    <source>
        <dbReference type="EMBL" id="KAF4042832.1"/>
    </source>
</evidence>
<comment type="caution">
    <text evidence="1">The sequence shown here is derived from an EMBL/GenBank/DDBJ whole genome shotgun (WGS) entry which is preliminary data.</text>
</comment>
<dbReference type="Proteomes" id="UP000602510">
    <property type="component" value="Unassembled WGS sequence"/>
</dbReference>
<dbReference type="EMBL" id="WSZM01000097">
    <property type="protein sequence ID" value="KAF4042832.1"/>
    <property type="molecule type" value="Genomic_DNA"/>
</dbReference>
<protein>
    <submittedName>
        <fullName evidence="1">Uncharacterized protein</fullName>
    </submittedName>
</protein>
<dbReference type="AlphaFoldDB" id="A0A833WJ73"/>
<accession>A0A833WJ73</accession>